<dbReference type="EMBL" id="CP001734">
    <property type="protein sequence ID" value="ACV68021.1"/>
    <property type="molecule type" value="Genomic_DNA"/>
</dbReference>
<dbReference type="InterPro" id="IPR045886">
    <property type="entry name" value="ThiF/MoeB/HesA"/>
</dbReference>
<dbReference type="GO" id="GO:0061504">
    <property type="term" value="P:cyclic threonylcarbamoyladenosine biosynthetic process"/>
    <property type="evidence" value="ECO:0007669"/>
    <property type="project" value="TreeGrafter"/>
</dbReference>
<accession>C8X0S4</accession>
<dbReference type="NCBIfam" id="NF006395">
    <property type="entry name" value="PRK08644.1"/>
    <property type="match status" value="1"/>
</dbReference>
<dbReference type="PANTHER" id="PTHR43267">
    <property type="entry name" value="TRNA THREONYLCARBAMOYLADENOSINE DEHYDRATASE"/>
    <property type="match status" value="1"/>
</dbReference>
<dbReference type="Gene3D" id="3.40.50.720">
    <property type="entry name" value="NAD(P)-binding Rossmann-like Domain"/>
    <property type="match status" value="1"/>
</dbReference>
<sequence length="219" mass="23317">MSVLHDAVAAHIGQEAGRFLEQFRIGIAGCGGLGSNCAVHLARSGFRRFVLVDHDCVEISNLNRQFFFPEHIGRPKVEAVAHTLLRLDPELEIRTVTEPLVPDTAREVFQGCHCVVECLDDPAAKAWLLTTCATTQRLYVGSCGIAGYGRAQAQTVRWLGRQCCLAGDQLSGVGERTPPLAPGVGAAAALQADVVLSHFLGGFQTGGPSIEQGSAERAV</sequence>
<dbReference type="PANTHER" id="PTHR43267:SF3">
    <property type="entry name" value="THIF PROTEIN"/>
    <property type="match status" value="1"/>
</dbReference>
<protein>
    <submittedName>
        <fullName evidence="2">UBA/THIF-type NAD/FAD binding protein</fullName>
    </submittedName>
</protein>
<gene>
    <name evidence="2" type="ordered locus">Dret_0729</name>
</gene>
<name>C8X0S4_DESRD</name>
<organism evidence="2 3">
    <name type="scientific">Desulfohalobium retbaense (strain ATCC 49708 / DSM 5692 / JCM 16813 / HR100)</name>
    <dbReference type="NCBI Taxonomy" id="485915"/>
    <lineage>
        <taxon>Bacteria</taxon>
        <taxon>Pseudomonadati</taxon>
        <taxon>Thermodesulfobacteriota</taxon>
        <taxon>Desulfovibrionia</taxon>
        <taxon>Desulfovibrionales</taxon>
        <taxon>Desulfohalobiaceae</taxon>
        <taxon>Desulfohalobium</taxon>
    </lineage>
</organism>
<dbReference type="InterPro" id="IPR035985">
    <property type="entry name" value="Ubiquitin-activating_enz"/>
</dbReference>
<feature type="domain" description="THIF-type NAD/FAD binding fold" evidence="1">
    <location>
        <begin position="11"/>
        <end position="155"/>
    </location>
</feature>
<dbReference type="Pfam" id="PF00899">
    <property type="entry name" value="ThiF"/>
    <property type="match status" value="1"/>
</dbReference>
<evidence type="ECO:0000313" key="3">
    <source>
        <dbReference type="Proteomes" id="UP000001052"/>
    </source>
</evidence>
<dbReference type="SUPFAM" id="SSF69572">
    <property type="entry name" value="Activating enzymes of the ubiquitin-like proteins"/>
    <property type="match status" value="1"/>
</dbReference>
<evidence type="ECO:0000313" key="2">
    <source>
        <dbReference type="EMBL" id="ACV68021.1"/>
    </source>
</evidence>
<dbReference type="InterPro" id="IPR000594">
    <property type="entry name" value="ThiF_NAD_FAD-bd"/>
</dbReference>
<dbReference type="STRING" id="485915.Dret_0729"/>
<dbReference type="GO" id="GO:0008641">
    <property type="term" value="F:ubiquitin-like modifier activating enzyme activity"/>
    <property type="evidence" value="ECO:0007669"/>
    <property type="project" value="InterPro"/>
</dbReference>
<dbReference type="GO" id="GO:0061503">
    <property type="term" value="F:tRNA threonylcarbamoyladenosine dehydratase"/>
    <property type="evidence" value="ECO:0007669"/>
    <property type="project" value="TreeGrafter"/>
</dbReference>
<dbReference type="eggNOG" id="COG0476">
    <property type="taxonomic scope" value="Bacteria"/>
</dbReference>
<dbReference type="AlphaFoldDB" id="C8X0S4"/>
<dbReference type="Proteomes" id="UP000001052">
    <property type="component" value="Chromosome"/>
</dbReference>
<dbReference type="KEGG" id="drt:Dret_0729"/>
<proteinExistence type="predicted"/>
<reference evidence="2 3" key="2">
    <citation type="journal article" date="2010" name="Stand. Genomic Sci.">
        <title>Complete genome sequence of Desulfohalobium retbaense type strain (HR(100)).</title>
        <authorList>
            <person name="Spring S."/>
            <person name="Nolan M."/>
            <person name="Lapidus A."/>
            <person name="Glavina Del Rio T."/>
            <person name="Copeland A."/>
            <person name="Tice H."/>
            <person name="Cheng J.F."/>
            <person name="Lucas S."/>
            <person name="Land M."/>
            <person name="Chen F."/>
            <person name="Bruce D."/>
            <person name="Goodwin L."/>
            <person name="Pitluck S."/>
            <person name="Ivanova N."/>
            <person name="Mavromatis K."/>
            <person name="Mikhailova N."/>
            <person name="Pati A."/>
            <person name="Chen A."/>
            <person name="Palaniappan K."/>
            <person name="Hauser L."/>
            <person name="Chang Y.J."/>
            <person name="Jeffries C.D."/>
            <person name="Munk C."/>
            <person name="Kiss H."/>
            <person name="Chain P."/>
            <person name="Han C."/>
            <person name="Brettin T."/>
            <person name="Detter J.C."/>
            <person name="Schuler E."/>
            <person name="Goker M."/>
            <person name="Rohde M."/>
            <person name="Bristow J."/>
            <person name="Eisen J.A."/>
            <person name="Markowitz V."/>
            <person name="Hugenholtz P."/>
            <person name="Kyrpides N.C."/>
            <person name="Klenk H.P."/>
        </authorList>
    </citation>
    <scope>NUCLEOTIDE SEQUENCE [LARGE SCALE GENOMIC DNA]</scope>
    <source>
        <strain evidence="2 3">DSM 5692</strain>
    </source>
</reference>
<reference evidence="3" key="1">
    <citation type="submission" date="2009-09" db="EMBL/GenBank/DDBJ databases">
        <title>The complete chromosome of Desulfohalobium retbaense DSM 5692.</title>
        <authorList>
            <consortium name="US DOE Joint Genome Institute (JGI-PGF)"/>
            <person name="Lucas S."/>
            <person name="Copeland A."/>
            <person name="Lapidus A."/>
            <person name="Glavina del Rio T."/>
            <person name="Dalin E."/>
            <person name="Tice H."/>
            <person name="Bruce D."/>
            <person name="Goodwin L."/>
            <person name="Pitluck S."/>
            <person name="Kyrpides N."/>
            <person name="Mavromatis K."/>
            <person name="Ivanova N."/>
            <person name="Mikhailova N."/>
            <person name="Munk A.C."/>
            <person name="Brettin T."/>
            <person name="Detter J.C."/>
            <person name="Han C."/>
            <person name="Tapia R."/>
            <person name="Larimer F."/>
            <person name="Land M."/>
            <person name="Hauser L."/>
            <person name="Markowitz V."/>
            <person name="Cheng J.-F."/>
            <person name="Hugenholtz P."/>
            <person name="Woyke T."/>
            <person name="Wu D."/>
            <person name="Spring S."/>
            <person name="Klenk H.-P."/>
            <person name="Eisen J.A."/>
        </authorList>
    </citation>
    <scope>NUCLEOTIDE SEQUENCE [LARGE SCALE GENOMIC DNA]</scope>
    <source>
        <strain evidence="3">DSM 5692</strain>
    </source>
</reference>
<dbReference type="HOGENOM" id="CLU_013325_10_4_7"/>
<evidence type="ECO:0000259" key="1">
    <source>
        <dbReference type="Pfam" id="PF00899"/>
    </source>
</evidence>
<dbReference type="RefSeq" id="WP_015751179.1">
    <property type="nucleotide sequence ID" value="NC_013223.1"/>
</dbReference>
<keyword evidence="3" id="KW-1185">Reference proteome</keyword>